<dbReference type="EMBL" id="LWDG02000811">
    <property type="protein sequence ID" value="KAE8262320.1"/>
    <property type="molecule type" value="Genomic_DNA"/>
</dbReference>
<dbReference type="AlphaFoldDB" id="A0A8X7N222"/>
<evidence type="ECO:0000256" key="1">
    <source>
        <dbReference type="SAM" id="MobiDB-lite"/>
    </source>
</evidence>
<sequence>MLRPSTPTIRDPTTSRACLRWRRIPRRGHSHFTALGADPTRTTYKLELRELISLSSRPATSTLQLPRRSSRSRSPTTRYRQEAYEVDSPNDSPILPSFPGLRHPCRDPTIASDDDEFTDLQDEDDVADEQTAASILVPPSRQRQR</sequence>
<proteinExistence type="predicted"/>
<gene>
    <name evidence="2" type="ORF">A4X09_0g7485</name>
</gene>
<keyword evidence="3" id="KW-1185">Reference proteome</keyword>
<dbReference type="Proteomes" id="UP000078113">
    <property type="component" value="Unassembled WGS sequence"/>
</dbReference>
<feature type="compositionally biased region" description="Acidic residues" evidence="1">
    <location>
        <begin position="112"/>
        <end position="128"/>
    </location>
</feature>
<evidence type="ECO:0000313" key="2">
    <source>
        <dbReference type="EMBL" id="KAE8262320.1"/>
    </source>
</evidence>
<organism evidence="2 3">
    <name type="scientific">Tilletia walkeri</name>
    <dbReference type="NCBI Taxonomy" id="117179"/>
    <lineage>
        <taxon>Eukaryota</taxon>
        <taxon>Fungi</taxon>
        <taxon>Dikarya</taxon>
        <taxon>Basidiomycota</taxon>
        <taxon>Ustilaginomycotina</taxon>
        <taxon>Exobasidiomycetes</taxon>
        <taxon>Tilletiales</taxon>
        <taxon>Tilletiaceae</taxon>
        <taxon>Tilletia</taxon>
    </lineage>
</organism>
<accession>A0A8X7N222</accession>
<evidence type="ECO:0000313" key="3">
    <source>
        <dbReference type="Proteomes" id="UP000078113"/>
    </source>
</evidence>
<reference evidence="2" key="1">
    <citation type="submission" date="2016-04" db="EMBL/GenBank/DDBJ databases">
        <authorList>
            <person name="Nguyen H.D."/>
            <person name="Samba Siva P."/>
            <person name="Cullis J."/>
            <person name="Levesque C.A."/>
            <person name="Hambleton S."/>
        </authorList>
    </citation>
    <scope>NUCLEOTIDE SEQUENCE</scope>
    <source>
        <strain evidence="2">DAOMC 236422</strain>
    </source>
</reference>
<reference evidence="2" key="2">
    <citation type="journal article" date="2019" name="IMA Fungus">
        <title>Genome sequencing and comparison of five Tilletia species to identify candidate genes for the detection of regulated species infecting wheat.</title>
        <authorList>
            <person name="Nguyen H.D.T."/>
            <person name="Sultana T."/>
            <person name="Kesanakurti P."/>
            <person name="Hambleton S."/>
        </authorList>
    </citation>
    <scope>NUCLEOTIDE SEQUENCE</scope>
    <source>
        <strain evidence="2">DAOMC 236422</strain>
    </source>
</reference>
<protein>
    <submittedName>
        <fullName evidence="2">Uncharacterized protein</fullName>
    </submittedName>
</protein>
<name>A0A8X7N222_9BASI</name>
<feature type="compositionally biased region" description="Low complexity" evidence="1">
    <location>
        <begin position="56"/>
        <end position="78"/>
    </location>
</feature>
<comment type="caution">
    <text evidence="2">The sequence shown here is derived from an EMBL/GenBank/DDBJ whole genome shotgun (WGS) entry which is preliminary data.</text>
</comment>
<feature type="region of interest" description="Disordered" evidence="1">
    <location>
        <begin position="56"/>
        <end position="145"/>
    </location>
</feature>